<protein>
    <submittedName>
        <fullName evidence="1">Uncharacterized protein</fullName>
    </submittedName>
</protein>
<dbReference type="Proteomes" id="UP000265520">
    <property type="component" value="Unassembled WGS sequence"/>
</dbReference>
<proteinExistence type="predicted"/>
<dbReference type="AlphaFoldDB" id="A0A392S3P3"/>
<comment type="caution">
    <text evidence="1">The sequence shown here is derived from an EMBL/GenBank/DDBJ whole genome shotgun (WGS) entry which is preliminary data.</text>
</comment>
<organism evidence="1 2">
    <name type="scientific">Trifolium medium</name>
    <dbReference type="NCBI Taxonomy" id="97028"/>
    <lineage>
        <taxon>Eukaryota</taxon>
        <taxon>Viridiplantae</taxon>
        <taxon>Streptophyta</taxon>
        <taxon>Embryophyta</taxon>
        <taxon>Tracheophyta</taxon>
        <taxon>Spermatophyta</taxon>
        <taxon>Magnoliopsida</taxon>
        <taxon>eudicotyledons</taxon>
        <taxon>Gunneridae</taxon>
        <taxon>Pentapetalae</taxon>
        <taxon>rosids</taxon>
        <taxon>fabids</taxon>
        <taxon>Fabales</taxon>
        <taxon>Fabaceae</taxon>
        <taxon>Papilionoideae</taxon>
        <taxon>50 kb inversion clade</taxon>
        <taxon>NPAAA clade</taxon>
        <taxon>Hologalegina</taxon>
        <taxon>IRL clade</taxon>
        <taxon>Trifolieae</taxon>
        <taxon>Trifolium</taxon>
    </lineage>
</organism>
<evidence type="ECO:0000313" key="2">
    <source>
        <dbReference type="Proteomes" id="UP000265520"/>
    </source>
</evidence>
<sequence>CIGATRSAMVLGQFNLLALAQRADGLAQRAV</sequence>
<reference evidence="1 2" key="1">
    <citation type="journal article" date="2018" name="Front. Plant Sci.">
        <title>Red Clover (Trifolium pratense) and Zigzag Clover (T. medium) - A Picture of Genomic Similarities and Differences.</title>
        <authorList>
            <person name="Dluhosova J."/>
            <person name="Istvanek J."/>
            <person name="Nedelnik J."/>
            <person name="Repkova J."/>
        </authorList>
    </citation>
    <scope>NUCLEOTIDE SEQUENCE [LARGE SCALE GENOMIC DNA]</scope>
    <source>
        <strain evidence="2">cv. 10/8</strain>
        <tissue evidence="1">Leaf</tissue>
    </source>
</reference>
<dbReference type="EMBL" id="LXQA010312385">
    <property type="protein sequence ID" value="MCI43052.1"/>
    <property type="molecule type" value="Genomic_DNA"/>
</dbReference>
<feature type="non-terminal residue" evidence="1">
    <location>
        <position position="1"/>
    </location>
</feature>
<name>A0A392S3P3_9FABA</name>
<accession>A0A392S3P3</accession>
<evidence type="ECO:0000313" key="1">
    <source>
        <dbReference type="EMBL" id="MCI43052.1"/>
    </source>
</evidence>
<keyword evidence="2" id="KW-1185">Reference proteome</keyword>